<accession>A0A3B1DSR9</accession>
<dbReference type="NCBIfam" id="TIGR02532">
    <property type="entry name" value="IV_pilin_GFxxxE"/>
    <property type="match status" value="1"/>
</dbReference>
<feature type="non-terminal residue" evidence="2">
    <location>
        <position position="226"/>
    </location>
</feature>
<dbReference type="Pfam" id="PF07963">
    <property type="entry name" value="N_methyl"/>
    <property type="match status" value="1"/>
</dbReference>
<dbReference type="PANTHER" id="PTHR30093">
    <property type="entry name" value="GENERAL SECRETION PATHWAY PROTEIN G"/>
    <property type="match status" value="1"/>
</dbReference>
<reference evidence="2" key="1">
    <citation type="submission" date="2018-06" db="EMBL/GenBank/DDBJ databases">
        <authorList>
            <person name="Zhirakovskaya E."/>
        </authorList>
    </citation>
    <scope>NUCLEOTIDE SEQUENCE</scope>
</reference>
<dbReference type="SUPFAM" id="SSF54523">
    <property type="entry name" value="Pili subunits"/>
    <property type="match status" value="1"/>
</dbReference>
<feature type="domain" description="DUF1559" evidence="1">
    <location>
        <begin position="35"/>
        <end position="198"/>
    </location>
</feature>
<sequence>MMLKRSQKQGFTLIELLVVIAIIAILIALLLPAVQQAREAARRSACKNNMKQIGLALHNYHDAHLIFPYGYNTQPCAGGATTDDLFTGWGFFILPFMDQAPLYQELNANGASDCPRWFTTAALILPGRRSKTTLPVYNCPSDPMGGINIDMGNFGKSNYKGVGTGSAQIFGNSTIKTRIRDITDGTSNTIMVGESGTKGTYRGGLWMGVTSTVGIGAHIAEASSSP</sequence>
<dbReference type="Pfam" id="PF07596">
    <property type="entry name" value="SBP_bac_10"/>
    <property type="match status" value="1"/>
</dbReference>
<gene>
    <name evidence="2" type="ORF">MNBD_PLANCTO02-3096</name>
</gene>
<dbReference type="AlphaFoldDB" id="A0A3B1DSR9"/>
<name>A0A3B1DSR9_9ZZZZ</name>
<organism evidence="2">
    <name type="scientific">hydrothermal vent metagenome</name>
    <dbReference type="NCBI Taxonomy" id="652676"/>
    <lineage>
        <taxon>unclassified sequences</taxon>
        <taxon>metagenomes</taxon>
        <taxon>ecological metagenomes</taxon>
    </lineage>
</organism>
<proteinExistence type="predicted"/>
<dbReference type="PROSITE" id="PS00409">
    <property type="entry name" value="PROKAR_NTER_METHYL"/>
    <property type="match status" value="1"/>
</dbReference>
<evidence type="ECO:0000259" key="1">
    <source>
        <dbReference type="Pfam" id="PF07596"/>
    </source>
</evidence>
<protein>
    <recommendedName>
        <fullName evidence="1">DUF1559 domain-containing protein</fullName>
    </recommendedName>
</protein>
<dbReference type="InterPro" id="IPR011453">
    <property type="entry name" value="DUF1559"/>
</dbReference>
<dbReference type="InterPro" id="IPR045584">
    <property type="entry name" value="Pilin-like"/>
</dbReference>
<dbReference type="PANTHER" id="PTHR30093:SF2">
    <property type="entry name" value="TYPE II SECRETION SYSTEM PROTEIN H"/>
    <property type="match status" value="1"/>
</dbReference>
<dbReference type="Gene3D" id="3.30.700.10">
    <property type="entry name" value="Glycoprotein, Type 4 Pilin"/>
    <property type="match status" value="1"/>
</dbReference>
<evidence type="ECO:0000313" key="2">
    <source>
        <dbReference type="EMBL" id="VAX39128.1"/>
    </source>
</evidence>
<dbReference type="EMBL" id="UOGL01000301">
    <property type="protein sequence ID" value="VAX39128.1"/>
    <property type="molecule type" value="Genomic_DNA"/>
</dbReference>
<dbReference type="InterPro" id="IPR012902">
    <property type="entry name" value="N_methyl_site"/>
</dbReference>